<evidence type="ECO:0000313" key="1">
    <source>
        <dbReference type="EMBL" id="KAK4815721.1"/>
    </source>
</evidence>
<name>A0AAN7NPU0_MYCAM</name>
<gene>
    <name evidence="1" type="ORF">QYF61_006759</name>
</gene>
<dbReference type="Proteomes" id="UP001333110">
    <property type="component" value="Unassembled WGS sequence"/>
</dbReference>
<reference evidence="1 2" key="1">
    <citation type="journal article" date="2023" name="J. Hered.">
        <title>Chromosome-level genome of the wood stork (Mycteria americana) provides insight into avian chromosome evolution.</title>
        <authorList>
            <person name="Flamio R. Jr."/>
            <person name="Ramstad K.M."/>
        </authorList>
    </citation>
    <scope>NUCLEOTIDE SEQUENCE [LARGE SCALE GENOMIC DNA]</scope>
    <source>
        <strain evidence="1">JAX WOST 10</strain>
    </source>
</reference>
<keyword evidence="2" id="KW-1185">Reference proteome</keyword>
<evidence type="ECO:0008006" key="3">
    <source>
        <dbReference type="Google" id="ProtNLM"/>
    </source>
</evidence>
<sequence>MSRRGRRPARLTRELWLELRKKRRVYDLWKKGRATQEDYKGVARLCREKIRRAKTELELNLCKVLHLGHSNPMQRYRLGEEWLESCLAEKDLGVLVDSRLNMGRQCAQVANKANGILGCIKNSVASRTREVIVPLYLALVRPHLEYCVQFWAPHYKRDIEVLERVQRRATKLVKGLEQKSDEERLRELGLFSLEKRRLRGNLIALYNYLKGGCREVGVSLFSQITSDRTRGNGLKLHQGRFRLDIRKFYFTERVVKHWNRLPREVVESPSLEVFKRCLDEVLRDMV</sequence>
<accession>A0AAN7NPU0</accession>
<evidence type="ECO:0000313" key="2">
    <source>
        <dbReference type="Proteomes" id="UP001333110"/>
    </source>
</evidence>
<organism evidence="1 2">
    <name type="scientific">Mycteria americana</name>
    <name type="common">Wood stork</name>
    <dbReference type="NCBI Taxonomy" id="33587"/>
    <lineage>
        <taxon>Eukaryota</taxon>
        <taxon>Metazoa</taxon>
        <taxon>Chordata</taxon>
        <taxon>Craniata</taxon>
        <taxon>Vertebrata</taxon>
        <taxon>Euteleostomi</taxon>
        <taxon>Archelosauria</taxon>
        <taxon>Archosauria</taxon>
        <taxon>Dinosauria</taxon>
        <taxon>Saurischia</taxon>
        <taxon>Theropoda</taxon>
        <taxon>Coelurosauria</taxon>
        <taxon>Aves</taxon>
        <taxon>Neognathae</taxon>
        <taxon>Neoaves</taxon>
        <taxon>Aequornithes</taxon>
        <taxon>Ciconiiformes</taxon>
        <taxon>Ciconiidae</taxon>
        <taxon>Mycteria</taxon>
    </lineage>
</organism>
<dbReference type="AlphaFoldDB" id="A0AAN7NPU0"/>
<dbReference type="PRINTS" id="PR01345">
    <property type="entry name" value="CERVTRCPTASE"/>
</dbReference>
<protein>
    <recommendedName>
        <fullName evidence="3">Reverse transcriptase</fullName>
    </recommendedName>
</protein>
<dbReference type="PANTHER" id="PTHR33332">
    <property type="entry name" value="REVERSE TRANSCRIPTASE DOMAIN-CONTAINING PROTEIN"/>
    <property type="match status" value="1"/>
</dbReference>
<comment type="caution">
    <text evidence="1">The sequence shown here is derived from an EMBL/GenBank/DDBJ whole genome shotgun (WGS) entry which is preliminary data.</text>
</comment>
<dbReference type="EMBL" id="JAUNZN010000009">
    <property type="protein sequence ID" value="KAK4815721.1"/>
    <property type="molecule type" value="Genomic_DNA"/>
</dbReference>
<proteinExistence type="predicted"/>